<proteinExistence type="predicted"/>
<feature type="domain" description="3'-5' exoribonuclease Rv2179c-like" evidence="1">
    <location>
        <begin position="5"/>
        <end position="180"/>
    </location>
</feature>
<keyword evidence="3" id="KW-1185">Reference proteome</keyword>
<dbReference type="GO" id="GO:0003676">
    <property type="term" value="F:nucleic acid binding"/>
    <property type="evidence" value="ECO:0007669"/>
    <property type="project" value="InterPro"/>
</dbReference>
<sequence length="186" mass="21929">MPKRKFFYDTEFHEDGKTIDLISIGIVRGDGKEYYAVSSDADYRRVFENTWLMNHVMNTIDHVVVEDINHGGYTIIPTGPFVKTREQIRDEIIEFVMESQDEFHDPHGEAKAELWAWYADYDHVALCQLFGKMIDLPTGFPMFTRDLRQHWEYKGYPELPRQSDGEHNALDDARHNLVMYKYMEGL</sequence>
<dbReference type="KEGG" id="vg:55612802"/>
<dbReference type="EMBL" id="MK061412">
    <property type="protein sequence ID" value="AZU97181.1"/>
    <property type="molecule type" value="Genomic_DNA"/>
</dbReference>
<evidence type="ECO:0000313" key="3">
    <source>
        <dbReference type="Proteomes" id="UP000284334"/>
    </source>
</evidence>
<protein>
    <submittedName>
        <fullName evidence="2">DnaQ-like DNA polymerase III subunit</fullName>
    </submittedName>
</protein>
<name>A0A3T0ICS4_9CAUD</name>
<organism evidence="2 3">
    <name type="scientific">Streptomyces phage Gilson</name>
    <dbReference type="NCBI Taxonomy" id="2488789"/>
    <lineage>
        <taxon>Viruses</taxon>
        <taxon>Duplodnaviria</taxon>
        <taxon>Heunggongvirae</taxon>
        <taxon>Uroviricota</taxon>
        <taxon>Caudoviricetes</taxon>
        <taxon>Stanwilliamsviridae</taxon>
        <taxon>Loccivirinae</taxon>
        <taxon>Gilsonvirus</taxon>
        <taxon>Gilsonvirus gilson</taxon>
    </lineage>
</organism>
<dbReference type="InterPro" id="IPR012337">
    <property type="entry name" value="RNaseH-like_sf"/>
</dbReference>
<evidence type="ECO:0000313" key="2">
    <source>
        <dbReference type="EMBL" id="AZU97181.1"/>
    </source>
</evidence>
<dbReference type="RefSeq" id="YP_009842566.1">
    <property type="nucleotide sequence ID" value="NC_048742.1"/>
</dbReference>
<dbReference type="InterPro" id="IPR036397">
    <property type="entry name" value="RNaseH_sf"/>
</dbReference>
<dbReference type="GeneID" id="55612802"/>
<dbReference type="Proteomes" id="UP000284334">
    <property type="component" value="Segment"/>
</dbReference>
<reference evidence="2 3" key="1">
    <citation type="submission" date="2018-10" db="EMBL/GenBank/DDBJ databases">
        <authorList>
            <person name="Soria N.A."/>
            <person name="Batley M.G."/>
            <person name="Hanafy A."/>
            <person name="Singh N."/>
            <person name="Shaffer C.D."/>
            <person name="Weston-Hafer K.A."/>
            <person name="Russell D.A."/>
            <person name="Pope W.H."/>
            <person name="Jacobs-Sera D."/>
            <person name="Hendrix R.W."/>
            <person name="Hatfull G.F."/>
        </authorList>
    </citation>
    <scope>NUCLEOTIDE SEQUENCE [LARGE SCALE GENOMIC DNA]</scope>
</reference>
<evidence type="ECO:0000259" key="1">
    <source>
        <dbReference type="Pfam" id="PF16473"/>
    </source>
</evidence>
<gene>
    <name evidence="2" type="primary">111</name>
    <name evidence="2" type="ORF">SEA_GILSON_111</name>
</gene>
<dbReference type="Gene3D" id="3.30.420.10">
    <property type="entry name" value="Ribonuclease H-like superfamily/Ribonuclease H"/>
    <property type="match status" value="1"/>
</dbReference>
<dbReference type="Pfam" id="PF16473">
    <property type="entry name" value="Rv2179c-like"/>
    <property type="match status" value="1"/>
</dbReference>
<accession>A0A3T0ICS4</accession>
<dbReference type="InterPro" id="IPR033390">
    <property type="entry name" value="Rv2179c-like"/>
</dbReference>
<dbReference type="SUPFAM" id="SSF53098">
    <property type="entry name" value="Ribonuclease H-like"/>
    <property type="match status" value="1"/>
</dbReference>